<dbReference type="KEGG" id="fwa:DCMF_03590"/>
<keyword evidence="6 8" id="KW-1133">Transmembrane helix</keyword>
<dbReference type="OrthoDB" id="1808878at2"/>
<dbReference type="Pfam" id="PF12019">
    <property type="entry name" value="GspH"/>
    <property type="match status" value="1"/>
</dbReference>
<keyword evidence="11" id="KW-1185">Reference proteome</keyword>
<feature type="transmembrane region" description="Helical" evidence="8">
    <location>
        <begin position="12"/>
        <end position="31"/>
    </location>
</feature>
<protein>
    <recommendedName>
        <fullName evidence="9">General secretion pathway GspH domain-containing protein</fullName>
    </recommendedName>
</protein>
<name>A0A3G1KNF5_FORW1</name>
<organism evidence="10 11">
    <name type="scientific">Formimonas warabiya</name>
    <dbReference type="NCBI Taxonomy" id="1761012"/>
    <lineage>
        <taxon>Bacteria</taxon>
        <taxon>Bacillati</taxon>
        <taxon>Bacillota</taxon>
        <taxon>Clostridia</taxon>
        <taxon>Eubacteriales</taxon>
        <taxon>Peptococcaceae</taxon>
        <taxon>Candidatus Formimonas</taxon>
    </lineage>
</organism>
<dbReference type="GO" id="GO:0015627">
    <property type="term" value="C:type II protein secretion system complex"/>
    <property type="evidence" value="ECO:0007669"/>
    <property type="project" value="InterPro"/>
</dbReference>
<dbReference type="Pfam" id="PF07963">
    <property type="entry name" value="N_methyl"/>
    <property type="match status" value="1"/>
</dbReference>
<dbReference type="InterPro" id="IPR012902">
    <property type="entry name" value="N_methyl_site"/>
</dbReference>
<proteinExistence type="predicted"/>
<dbReference type="Gene3D" id="3.30.700.10">
    <property type="entry name" value="Glycoprotein, Type 4 Pilin"/>
    <property type="match status" value="1"/>
</dbReference>
<keyword evidence="5 8" id="KW-0812">Transmembrane</keyword>
<dbReference type="PIRSF" id="PIRSF021292">
    <property type="entry name" value="Competence_ComGD"/>
    <property type="match status" value="1"/>
</dbReference>
<dbReference type="GO" id="GO:0005886">
    <property type="term" value="C:plasma membrane"/>
    <property type="evidence" value="ECO:0007669"/>
    <property type="project" value="UniProtKB-SubCell"/>
</dbReference>
<dbReference type="InterPro" id="IPR016785">
    <property type="entry name" value="ComGD"/>
</dbReference>
<dbReference type="EMBL" id="CP017634">
    <property type="protein sequence ID" value="ATW23994.1"/>
    <property type="molecule type" value="Genomic_DNA"/>
</dbReference>
<keyword evidence="4" id="KW-0997">Cell inner membrane</keyword>
<dbReference type="AlphaFoldDB" id="A0A3G1KNF5"/>
<evidence type="ECO:0000256" key="4">
    <source>
        <dbReference type="ARBA" id="ARBA00022519"/>
    </source>
</evidence>
<keyword evidence="2" id="KW-1003">Cell membrane</keyword>
<dbReference type="Proteomes" id="UP000323521">
    <property type="component" value="Chromosome"/>
</dbReference>
<dbReference type="NCBIfam" id="TIGR02532">
    <property type="entry name" value="IV_pilin_GFxxxE"/>
    <property type="match status" value="1"/>
</dbReference>
<feature type="domain" description="General secretion pathway GspH" evidence="9">
    <location>
        <begin position="46"/>
        <end position="144"/>
    </location>
</feature>
<reference evidence="10 11" key="1">
    <citation type="submission" date="2016-10" db="EMBL/GenBank/DDBJ databases">
        <title>Complete Genome Sequence of Peptococcaceae strain DCMF.</title>
        <authorList>
            <person name="Edwards R.J."/>
            <person name="Holland S.I."/>
            <person name="Deshpande N.P."/>
            <person name="Wong Y.K."/>
            <person name="Ertan H."/>
            <person name="Manefield M."/>
            <person name="Russell T.L."/>
            <person name="Lee M.J."/>
        </authorList>
    </citation>
    <scope>NUCLEOTIDE SEQUENCE [LARGE SCALE GENOMIC DNA]</scope>
    <source>
        <strain evidence="10 11">DCMF</strain>
    </source>
</reference>
<sequence length="153" mass="17766">MKKKLFNEKGFTFLEMLIVIIILGILVTIAYPKFEKEKARWELNMAARQMVSDIRLWQQKAIVEQKIFTLLINREEKIYHIKEKESNTIKYTGDLSNLIESVNFTTNFNIIDLYPDGTTNKAGHFTLTNKFGARKYVIILNTTGRVRISDTAS</sequence>
<dbReference type="SUPFAM" id="SSF54523">
    <property type="entry name" value="Pili subunits"/>
    <property type="match status" value="1"/>
</dbReference>
<gene>
    <name evidence="10" type="ORF">DCMF_03590</name>
</gene>
<evidence type="ECO:0000256" key="2">
    <source>
        <dbReference type="ARBA" id="ARBA00022475"/>
    </source>
</evidence>
<dbReference type="GO" id="GO:0030420">
    <property type="term" value="P:establishment of competence for transformation"/>
    <property type="evidence" value="ECO:0007669"/>
    <property type="project" value="InterPro"/>
</dbReference>
<dbReference type="GO" id="GO:0015628">
    <property type="term" value="P:protein secretion by the type II secretion system"/>
    <property type="evidence" value="ECO:0007669"/>
    <property type="project" value="InterPro"/>
</dbReference>
<evidence type="ECO:0000259" key="9">
    <source>
        <dbReference type="Pfam" id="PF12019"/>
    </source>
</evidence>
<dbReference type="InterPro" id="IPR022346">
    <property type="entry name" value="T2SS_GspH"/>
</dbReference>
<dbReference type="RefSeq" id="WP_148133167.1">
    <property type="nucleotide sequence ID" value="NZ_CP017634.1"/>
</dbReference>
<evidence type="ECO:0000256" key="1">
    <source>
        <dbReference type="ARBA" id="ARBA00004377"/>
    </source>
</evidence>
<evidence type="ECO:0000256" key="8">
    <source>
        <dbReference type="SAM" id="Phobius"/>
    </source>
</evidence>
<accession>A0A3G1KNF5</accession>
<evidence type="ECO:0000256" key="5">
    <source>
        <dbReference type="ARBA" id="ARBA00022692"/>
    </source>
</evidence>
<keyword evidence="7 8" id="KW-0472">Membrane</keyword>
<evidence type="ECO:0000256" key="3">
    <source>
        <dbReference type="ARBA" id="ARBA00022481"/>
    </source>
</evidence>
<dbReference type="InterPro" id="IPR045584">
    <property type="entry name" value="Pilin-like"/>
</dbReference>
<evidence type="ECO:0000313" key="10">
    <source>
        <dbReference type="EMBL" id="ATW23994.1"/>
    </source>
</evidence>
<evidence type="ECO:0000313" key="11">
    <source>
        <dbReference type="Proteomes" id="UP000323521"/>
    </source>
</evidence>
<keyword evidence="3" id="KW-0488">Methylation</keyword>
<evidence type="ECO:0000256" key="7">
    <source>
        <dbReference type="ARBA" id="ARBA00023136"/>
    </source>
</evidence>
<evidence type="ECO:0000256" key="6">
    <source>
        <dbReference type="ARBA" id="ARBA00022989"/>
    </source>
</evidence>
<comment type="subcellular location">
    <subcellularLocation>
        <location evidence="1">Cell inner membrane</location>
        <topology evidence="1">Single-pass membrane protein</topology>
    </subcellularLocation>
</comment>